<feature type="signal peptide" evidence="1">
    <location>
        <begin position="1"/>
        <end position="23"/>
    </location>
</feature>
<dbReference type="CDD" id="cd10981">
    <property type="entry name" value="ZnPC_S1P1"/>
    <property type="match status" value="1"/>
</dbReference>
<proteinExistence type="predicted"/>
<protein>
    <recommendedName>
        <fullName evidence="4">S1/P1 nuclease</fullName>
    </recommendedName>
</protein>
<dbReference type="OrthoDB" id="267579at2"/>
<organism evidence="2 3">
    <name type="scientific">Neolewinella xylanilytica</name>
    <dbReference type="NCBI Taxonomy" id="1514080"/>
    <lineage>
        <taxon>Bacteria</taxon>
        <taxon>Pseudomonadati</taxon>
        <taxon>Bacteroidota</taxon>
        <taxon>Saprospiria</taxon>
        <taxon>Saprospirales</taxon>
        <taxon>Lewinellaceae</taxon>
        <taxon>Neolewinella</taxon>
    </lineage>
</organism>
<dbReference type="Proteomes" id="UP000237662">
    <property type="component" value="Unassembled WGS sequence"/>
</dbReference>
<dbReference type="GO" id="GO:0016788">
    <property type="term" value="F:hydrolase activity, acting on ester bonds"/>
    <property type="evidence" value="ECO:0007669"/>
    <property type="project" value="InterPro"/>
</dbReference>
<feature type="chain" id="PRO_5015480538" description="S1/P1 nuclease" evidence="1">
    <location>
        <begin position="24"/>
        <end position="396"/>
    </location>
</feature>
<keyword evidence="3" id="KW-1185">Reference proteome</keyword>
<dbReference type="Gene3D" id="1.10.575.10">
    <property type="entry name" value="P1 Nuclease"/>
    <property type="match status" value="1"/>
</dbReference>
<comment type="caution">
    <text evidence="2">The sequence shown here is derived from an EMBL/GenBank/DDBJ whole genome shotgun (WGS) entry which is preliminary data.</text>
</comment>
<dbReference type="InterPro" id="IPR008947">
    <property type="entry name" value="PLipase_C/P1_nuclease_dom_sf"/>
</dbReference>
<keyword evidence="1" id="KW-0732">Signal</keyword>
<gene>
    <name evidence="2" type="ORF">CLV84_3625</name>
</gene>
<evidence type="ECO:0000256" key="1">
    <source>
        <dbReference type="SAM" id="SignalP"/>
    </source>
</evidence>
<dbReference type="AlphaFoldDB" id="A0A2S6I6D2"/>
<evidence type="ECO:0000313" key="3">
    <source>
        <dbReference type="Proteomes" id="UP000237662"/>
    </source>
</evidence>
<evidence type="ECO:0008006" key="4">
    <source>
        <dbReference type="Google" id="ProtNLM"/>
    </source>
</evidence>
<dbReference type="SUPFAM" id="SSF48537">
    <property type="entry name" value="Phospholipase C/P1 nuclease"/>
    <property type="match status" value="1"/>
</dbReference>
<dbReference type="RefSeq" id="WP_146088856.1">
    <property type="nucleotide sequence ID" value="NZ_PTJC01000006.1"/>
</dbReference>
<reference evidence="2 3" key="1">
    <citation type="submission" date="2018-02" db="EMBL/GenBank/DDBJ databases">
        <title>Genomic Encyclopedia of Archaeal and Bacterial Type Strains, Phase II (KMG-II): from individual species to whole genera.</title>
        <authorList>
            <person name="Goeker M."/>
        </authorList>
    </citation>
    <scope>NUCLEOTIDE SEQUENCE [LARGE SCALE GENOMIC DNA]</scope>
    <source>
        <strain evidence="2 3">DSM 29526</strain>
    </source>
</reference>
<accession>A0A2S6I6D2</accession>
<name>A0A2S6I6D2_9BACT</name>
<dbReference type="EMBL" id="PTJC01000006">
    <property type="protein sequence ID" value="PPK86689.1"/>
    <property type="molecule type" value="Genomic_DNA"/>
</dbReference>
<evidence type="ECO:0000313" key="2">
    <source>
        <dbReference type="EMBL" id="PPK86689.1"/>
    </source>
</evidence>
<sequence>MIRSRVITFLVPACVAAMVSLTAASTAEDWGFFGHRRINRLATFTLPAEMMSFFRPQIDYLSEHAVDPDKRRYAARDEAIRHYMDLDHFGTAPFPGLPRNYAEARMRWGHVLDVGPHGDTVTWEVDTVLLSDDIVLLRSAGQTLDLPFRAYRNLWYGNLENDRTDTLQQLGLPLTGYRFEFRESFSDHGILPYHLAAYHRQLTRAFIAGDGGRILQLAAEMGHYVGDAHVPLHTTENYNGQLTGQTGIHAFWESRLPELFADQNYDYFVGPAEYIEDPESYYWDIVLESHALVDSVLNTELRLRNEFGADQQMCFEERLGRQVRTQCSGYAEAWSKAMHGMVEDRFRAAIHRVGSVWYSCWVDAGQPDLSLLSGASIEPLDTFAITSDINQFRPHE</sequence>